<reference evidence="2" key="1">
    <citation type="journal article" date="2012" name="Nature">
        <title>The tomato genome sequence provides insights into fleshy fruit evolution.</title>
        <authorList>
            <consortium name="Tomato Genome Consortium"/>
        </authorList>
    </citation>
    <scope>NUCLEOTIDE SEQUENCE [LARGE SCALE GENOMIC DNA]</scope>
    <source>
        <strain evidence="2">cv. Heinz 1706</strain>
    </source>
</reference>
<feature type="region of interest" description="Disordered" evidence="1">
    <location>
        <begin position="1"/>
        <end position="22"/>
    </location>
</feature>
<dbReference type="Gramene" id="Solyc10g050257.1.1">
    <property type="protein sequence ID" value="Solyc10g050257.1.1"/>
    <property type="gene ID" value="Solyc10g050257.1"/>
</dbReference>
<keyword evidence="3" id="KW-1185">Reference proteome</keyword>
<organism evidence="2">
    <name type="scientific">Solanum lycopersicum</name>
    <name type="common">Tomato</name>
    <name type="synonym">Lycopersicon esculentum</name>
    <dbReference type="NCBI Taxonomy" id="4081"/>
    <lineage>
        <taxon>Eukaryota</taxon>
        <taxon>Viridiplantae</taxon>
        <taxon>Streptophyta</taxon>
        <taxon>Embryophyta</taxon>
        <taxon>Tracheophyta</taxon>
        <taxon>Spermatophyta</taxon>
        <taxon>Magnoliopsida</taxon>
        <taxon>eudicotyledons</taxon>
        <taxon>Gunneridae</taxon>
        <taxon>Pentapetalae</taxon>
        <taxon>asterids</taxon>
        <taxon>lamiids</taxon>
        <taxon>Solanales</taxon>
        <taxon>Solanaceae</taxon>
        <taxon>Solanoideae</taxon>
        <taxon>Solaneae</taxon>
        <taxon>Solanum</taxon>
        <taxon>Solanum subgen. Lycopersicon</taxon>
    </lineage>
</organism>
<accession>A0A3Q7IG51</accession>
<evidence type="ECO:0000256" key="1">
    <source>
        <dbReference type="SAM" id="MobiDB-lite"/>
    </source>
</evidence>
<dbReference type="AlphaFoldDB" id="A0A3Q7IG51"/>
<dbReference type="EnsemblPlants" id="Solyc10g050257.1.1">
    <property type="protein sequence ID" value="Solyc10g050257.1.1"/>
    <property type="gene ID" value="Solyc10g050257.1"/>
</dbReference>
<sequence>MYHKYKHMMDKEEVGSSSKGTTDMENIAGITSKGRTVHLSNGESTSVSYDISNGKLKLPTEVLKDKLLFNGQKANIGNLRTIIKQRFCVNQRKYALELIAEVGLRNAKPSLTPLECNIKLTNVDSDQDIKTTYIFPDSLIIGNPKSGILSLGVLQRLSTGLLRAFDNIMSLLKFPLTSQRL</sequence>
<reference evidence="2" key="2">
    <citation type="submission" date="2019-01" db="UniProtKB">
        <authorList>
            <consortium name="EnsemblPlants"/>
        </authorList>
    </citation>
    <scope>IDENTIFICATION</scope>
    <source>
        <strain evidence="2">cv. Heinz 1706</strain>
    </source>
</reference>
<dbReference type="Proteomes" id="UP000004994">
    <property type="component" value="Chromosome 10"/>
</dbReference>
<name>A0A3Q7IG51_SOLLC</name>
<dbReference type="InParanoid" id="A0A3Q7IG51"/>
<evidence type="ECO:0000313" key="3">
    <source>
        <dbReference type="Proteomes" id="UP000004994"/>
    </source>
</evidence>
<proteinExistence type="predicted"/>
<evidence type="ECO:0000313" key="2">
    <source>
        <dbReference type="EnsemblPlants" id="Solyc10g050257.1.1"/>
    </source>
</evidence>
<protein>
    <submittedName>
        <fullName evidence="2">Uncharacterized protein</fullName>
    </submittedName>
</protein>